<keyword evidence="6" id="KW-1185">Reference proteome</keyword>
<dbReference type="Gene3D" id="3.30.420.40">
    <property type="match status" value="1"/>
</dbReference>
<dbReference type="InterPro" id="IPR003836">
    <property type="entry name" value="Glucokinase"/>
</dbReference>
<organism evidence="5 6">
    <name type="scientific">Methylophaga lonarensis MPL</name>
    <dbReference type="NCBI Taxonomy" id="1286106"/>
    <lineage>
        <taxon>Bacteria</taxon>
        <taxon>Pseudomonadati</taxon>
        <taxon>Pseudomonadota</taxon>
        <taxon>Gammaproteobacteria</taxon>
        <taxon>Thiotrichales</taxon>
        <taxon>Piscirickettsiaceae</taxon>
        <taxon>Methylophaga</taxon>
    </lineage>
</organism>
<dbReference type="GO" id="GO:0005536">
    <property type="term" value="F:D-glucose binding"/>
    <property type="evidence" value="ECO:0007669"/>
    <property type="project" value="InterPro"/>
</dbReference>
<protein>
    <recommendedName>
        <fullName evidence="3">Glucokinase</fullName>
        <ecNumber evidence="3">2.7.1.2</ecNumber>
    </recommendedName>
    <alternativeName>
        <fullName evidence="3">Glucose kinase</fullName>
    </alternativeName>
</protein>
<reference evidence="5 6" key="1">
    <citation type="journal article" date="2013" name="Genome Announc.">
        <title>Draft Genome Sequence of Methylophaga lonarensis MPLT, a Haloalkaliphilic (Non-Methane-Utilizing) Methylotroph.</title>
        <authorList>
            <person name="Shetty S.A."/>
            <person name="Marathe N.P."/>
            <person name="Munot H."/>
            <person name="Antony C.P."/>
            <person name="Dhotre D.P."/>
            <person name="Murrell J.C."/>
            <person name="Shouche Y.S."/>
        </authorList>
    </citation>
    <scope>NUCLEOTIDE SEQUENCE [LARGE SCALE GENOMIC DNA]</scope>
    <source>
        <strain evidence="5 6">MPL</strain>
    </source>
</reference>
<dbReference type="Proteomes" id="UP000012019">
    <property type="component" value="Unassembled WGS sequence"/>
</dbReference>
<dbReference type="NCBIfam" id="TIGR00749">
    <property type="entry name" value="glk"/>
    <property type="match status" value="1"/>
</dbReference>
<evidence type="ECO:0000313" key="5">
    <source>
        <dbReference type="EMBL" id="EMR11956.1"/>
    </source>
</evidence>
<accession>M7NXP0</accession>
<comment type="caution">
    <text evidence="5">The sequence shown here is derived from an EMBL/GenBank/DDBJ whole genome shotgun (WGS) entry which is preliminary data.</text>
</comment>
<dbReference type="GO" id="GO:0005737">
    <property type="term" value="C:cytoplasm"/>
    <property type="evidence" value="ECO:0007669"/>
    <property type="project" value="UniProtKB-SubCell"/>
</dbReference>
<dbReference type="RefSeq" id="WP_009727514.1">
    <property type="nucleotide sequence ID" value="NZ_APHR01000080.1"/>
</dbReference>
<dbReference type="EC" id="2.7.1.2" evidence="3"/>
<evidence type="ECO:0000256" key="3">
    <source>
        <dbReference type="HAMAP-Rule" id="MF_00524"/>
    </source>
</evidence>
<dbReference type="GO" id="GO:0005524">
    <property type="term" value="F:ATP binding"/>
    <property type="evidence" value="ECO:0007669"/>
    <property type="project" value="UniProtKB-UniRule"/>
</dbReference>
<dbReference type="EMBL" id="APHR01000080">
    <property type="protein sequence ID" value="EMR11956.1"/>
    <property type="molecule type" value="Genomic_DNA"/>
</dbReference>
<evidence type="ECO:0000313" key="6">
    <source>
        <dbReference type="Proteomes" id="UP000012019"/>
    </source>
</evidence>
<dbReference type="GO" id="GO:0004340">
    <property type="term" value="F:glucokinase activity"/>
    <property type="evidence" value="ECO:0007669"/>
    <property type="project" value="UniProtKB-UniRule"/>
</dbReference>
<dbReference type="STRING" id="1286106.MPL1_12878"/>
<evidence type="ECO:0000256" key="4">
    <source>
        <dbReference type="RuleBase" id="RU004046"/>
    </source>
</evidence>
<dbReference type="Gene3D" id="3.40.367.20">
    <property type="match status" value="1"/>
</dbReference>
<comment type="subcellular location">
    <subcellularLocation>
        <location evidence="3">Cytoplasm</location>
    </subcellularLocation>
</comment>
<dbReference type="PANTHER" id="PTHR47363:SF1">
    <property type="entry name" value="GLUCOKINASE"/>
    <property type="match status" value="1"/>
</dbReference>
<dbReference type="Pfam" id="PF02685">
    <property type="entry name" value="Glucokinase"/>
    <property type="match status" value="1"/>
</dbReference>
<dbReference type="InterPro" id="IPR043129">
    <property type="entry name" value="ATPase_NBD"/>
</dbReference>
<dbReference type="CDD" id="cd24008">
    <property type="entry name" value="ASKHA_NBD_GLK"/>
    <property type="match status" value="1"/>
</dbReference>
<keyword evidence="3" id="KW-0067">ATP-binding</keyword>
<dbReference type="PATRIC" id="fig|1286106.3.peg.2571"/>
<comment type="catalytic activity">
    <reaction evidence="3">
        <text>D-glucose + ATP = D-glucose 6-phosphate + ADP + H(+)</text>
        <dbReference type="Rhea" id="RHEA:17825"/>
        <dbReference type="ChEBI" id="CHEBI:4167"/>
        <dbReference type="ChEBI" id="CHEBI:15378"/>
        <dbReference type="ChEBI" id="CHEBI:30616"/>
        <dbReference type="ChEBI" id="CHEBI:61548"/>
        <dbReference type="ChEBI" id="CHEBI:456216"/>
        <dbReference type="EC" id="2.7.1.2"/>
    </reaction>
</comment>
<keyword evidence="3" id="KW-0324">Glycolysis</keyword>
<dbReference type="GO" id="GO:0006096">
    <property type="term" value="P:glycolytic process"/>
    <property type="evidence" value="ECO:0007669"/>
    <property type="project" value="UniProtKB-UniRule"/>
</dbReference>
<dbReference type="NCBIfam" id="NF001415">
    <property type="entry name" value="PRK00292.1-2"/>
    <property type="match status" value="1"/>
</dbReference>
<keyword evidence="3" id="KW-0547">Nucleotide-binding</keyword>
<sequence>MSKLLAADLGGTKALFSLIDEQGLRLEQKRYESALFDNFESLLEHFLKDIGLLGETFSAACFAVAGPVQQGHASITNLPWQIDAAALSGQFAIGKLRLVNDFAALAHCIPSLVEDELLCLQAAEMQATEPKLVIGAGTGLGQALLIADADGWRVLATEGGHMDFAPNDLLQDRLLTRLRERFGHVSVERLLSGSGLVTLYNFLRDYEQHEEDPALRQAMTEGDPAAAISRFARQENSLLARKTLDVFVSLFGAQAGNAALACLPRGGVYLAGGIAAKNADAFVGSHFLEAFSAKGRMRGLMQQFPVNLVLAQDCGLRGAEQLAVKALYN</sequence>
<evidence type="ECO:0000256" key="1">
    <source>
        <dbReference type="ARBA" id="ARBA00022679"/>
    </source>
</evidence>
<keyword evidence="3" id="KW-0963">Cytoplasm</keyword>
<dbReference type="SUPFAM" id="SSF53067">
    <property type="entry name" value="Actin-like ATPase domain"/>
    <property type="match status" value="1"/>
</dbReference>
<comment type="caution">
    <text evidence="3">Lacks conserved residue(s) required for the propagation of feature annotation.</text>
</comment>
<dbReference type="AlphaFoldDB" id="M7NXP0"/>
<dbReference type="HAMAP" id="MF_00524">
    <property type="entry name" value="Glucokinase"/>
    <property type="match status" value="1"/>
</dbReference>
<dbReference type="OrthoDB" id="9800595at2"/>
<evidence type="ECO:0000256" key="2">
    <source>
        <dbReference type="ARBA" id="ARBA00022777"/>
    </source>
</evidence>
<dbReference type="PANTHER" id="PTHR47363">
    <property type="entry name" value="GLUCOKINASE"/>
    <property type="match status" value="1"/>
</dbReference>
<dbReference type="eggNOG" id="COG0837">
    <property type="taxonomic scope" value="Bacteria"/>
</dbReference>
<proteinExistence type="inferred from homology"/>
<keyword evidence="2 3" id="KW-0418">Kinase</keyword>
<gene>
    <name evidence="3" type="primary">glk</name>
    <name evidence="5" type="ORF">MPL1_12878</name>
</gene>
<keyword evidence="1 3" id="KW-0808">Transferase</keyword>
<comment type="similarity">
    <text evidence="3 4">Belongs to the bacterial glucokinase family.</text>
</comment>
<name>M7NXP0_9GAMM</name>